<gene>
    <name evidence="1" type="ORF">LEP1GSC067_4017</name>
</gene>
<accession>M3DPW9</accession>
<protein>
    <submittedName>
        <fullName evidence="1">Uncharacterized protein</fullName>
    </submittedName>
</protein>
<evidence type="ECO:0000313" key="1">
    <source>
        <dbReference type="EMBL" id="EMF43223.1"/>
    </source>
</evidence>
<name>M3DPW9_LEPIR</name>
<evidence type="ECO:0000313" key="2">
    <source>
        <dbReference type="Proteomes" id="UP000011754"/>
    </source>
</evidence>
<dbReference type="EMBL" id="AKWW02000030">
    <property type="protein sequence ID" value="EMF43223.1"/>
    <property type="molecule type" value="Genomic_DNA"/>
</dbReference>
<reference evidence="1 2" key="1">
    <citation type="submission" date="2013-01" db="EMBL/GenBank/DDBJ databases">
        <authorList>
            <person name="Harkins D.M."/>
            <person name="Durkin A.S."/>
            <person name="Brinkac L.M."/>
            <person name="Haft D.H."/>
            <person name="Selengut J.D."/>
            <person name="Sanka R."/>
            <person name="DePew J."/>
            <person name="Purushe J."/>
            <person name="Hartskeerl R.A."/>
            <person name="Ahmed A."/>
            <person name="van der Linden H."/>
            <person name="Goris M.G.A."/>
            <person name="Vinetz J.M."/>
            <person name="Sutton G.G."/>
            <person name="Nierman W.C."/>
            <person name="Fouts D.E."/>
        </authorList>
    </citation>
    <scope>NUCLEOTIDE SEQUENCE [LARGE SCALE GENOMIC DNA]</scope>
    <source>
        <strain evidence="1 2">TE 1992</strain>
    </source>
</reference>
<comment type="caution">
    <text evidence="1">The sequence shown here is derived from an EMBL/GenBank/DDBJ whole genome shotgun (WGS) entry which is preliminary data.</text>
</comment>
<dbReference type="AlphaFoldDB" id="M3DPW9"/>
<organism evidence="1 2">
    <name type="scientific">Leptospira interrogans serovar Lora str. TE 1992</name>
    <dbReference type="NCBI Taxonomy" id="1193028"/>
    <lineage>
        <taxon>Bacteria</taxon>
        <taxon>Pseudomonadati</taxon>
        <taxon>Spirochaetota</taxon>
        <taxon>Spirochaetia</taxon>
        <taxon>Leptospirales</taxon>
        <taxon>Leptospiraceae</taxon>
        <taxon>Leptospira</taxon>
    </lineage>
</organism>
<proteinExistence type="predicted"/>
<sequence length="51" mass="5977">MFFVSLKLTIEAINLHYGIFLTIELLKKYSNILSATFCKIPTHKNRKILNH</sequence>
<dbReference type="Proteomes" id="UP000011754">
    <property type="component" value="Unassembled WGS sequence"/>
</dbReference>